<evidence type="ECO:0000313" key="2">
    <source>
        <dbReference type="Proteomes" id="UP000186720"/>
    </source>
</evidence>
<reference evidence="1 2" key="1">
    <citation type="submission" date="2016-11" db="EMBL/GenBank/DDBJ databases">
        <title>Whole Genome Sequencing of Mucilaginibacter polytrichastri RG4-7(T) isolated from the moss sample.</title>
        <authorList>
            <person name="Li Y."/>
        </authorList>
    </citation>
    <scope>NUCLEOTIDE SEQUENCE [LARGE SCALE GENOMIC DNA]</scope>
    <source>
        <strain evidence="1 2">RG4-7</strain>
    </source>
</reference>
<proteinExistence type="predicted"/>
<dbReference type="Proteomes" id="UP000186720">
    <property type="component" value="Unassembled WGS sequence"/>
</dbReference>
<keyword evidence="2" id="KW-1185">Reference proteome</keyword>
<protein>
    <submittedName>
        <fullName evidence="1">Uncharacterized protein</fullName>
    </submittedName>
</protein>
<dbReference type="OrthoDB" id="1000127at2"/>
<dbReference type="EMBL" id="MPPL01000001">
    <property type="protein sequence ID" value="OKS85668.1"/>
    <property type="molecule type" value="Genomic_DNA"/>
</dbReference>
<comment type="caution">
    <text evidence="1">The sequence shown here is derived from an EMBL/GenBank/DDBJ whole genome shotgun (WGS) entry which is preliminary data.</text>
</comment>
<evidence type="ECO:0000313" key="1">
    <source>
        <dbReference type="EMBL" id="OKS85668.1"/>
    </source>
</evidence>
<sequence>MLGIIPTNIILFKMLCGIGATALELDTPRHSIIIEPNVPVIKGKCKKYNTTRTKLILGVYEGITVDEIIEYLESKVQWKKILVTPESFGKVKEAMDEVGINMYEKYFLLIDECERTIQDVGYRANITLPMKDFFLFKDKAFISATPIIPSDPRFKEHKFSNVYVQPDKDYAYKQELKVIETNNVMLSLKKFISENERKQYFVFFNSQTLLHTS</sequence>
<gene>
    <name evidence="1" type="ORF">RG47T_1114</name>
</gene>
<dbReference type="STRING" id="1302689.RG47T_1114"/>
<accession>A0A1Q5ZVE7</accession>
<dbReference type="RefSeq" id="WP_139235798.1">
    <property type="nucleotide sequence ID" value="NZ_FPAM01000031.1"/>
</dbReference>
<dbReference type="AlphaFoldDB" id="A0A1Q5ZVE7"/>
<name>A0A1Q5ZVE7_9SPHI</name>
<organism evidence="1 2">
    <name type="scientific">Mucilaginibacter polytrichastri</name>
    <dbReference type="NCBI Taxonomy" id="1302689"/>
    <lineage>
        <taxon>Bacteria</taxon>
        <taxon>Pseudomonadati</taxon>
        <taxon>Bacteroidota</taxon>
        <taxon>Sphingobacteriia</taxon>
        <taxon>Sphingobacteriales</taxon>
        <taxon>Sphingobacteriaceae</taxon>
        <taxon>Mucilaginibacter</taxon>
    </lineage>
</organism>